<name>A0A7X4Y918_9BACT</name>
<dbReference type="Proteomes" id="UP000537825">
    <property type="component" value="Unassembled WGS sequence"/>
</dbReference>
<dbReference type="EMBL" id="JAAAPK010000003">
    <property type="protein sequence ID" value="NBC40900.1"/>
    <property type="molecule type" value="Genomic_DNA"/>
</dbReference>
<dbReference type="AlphaFoldDB" id="A0A7X4Y918"/>
<protein>
    <recommendedName>
        <fullName evidence="4">Alpha/beta hydrolase</fullName>
    </recommendedName>
</protein>
<comment type="caution">
    <text evidence="2">The sequence shown here is derived from an EMBL/GenBank/DDBJ whole genome shotgun (WGS) entry which is preliminary data.</text>
</comment>
<reference evidence="2 3" key="1">
    <citation type="submission" date="2020-01" db="EMBL/GenBank/DDBJ databases">
        <title>The draft genome sequence of Corallococcus exiguus DSM 14696.</title>
        <authorList>
            <person name="Zhang X."/>
            <person name="Zhu H."/>
        </authorList>
    </citation>
    <scope>NUCLEOTIDE SEQUENCE [LARGE SCALE GENOMIC DNA]</scope>
    <source>
        <strain evidence="2 3">DSM 14696</strain>
    </source>
</reference>
<proteinExistence type="predicted"/>
<sequence>MSRFVLAAVLALGLSACSDDPDEVIPDSGTNPTADAGTDAGTNTDAGTDAGTDVDAGTDAGTDVDAGTGSSHGSGKLACSKTGTVSTDAGTLTYCVAQVGATEVKYIEPKQGIAPAPMRLAIYLHGDGAATYTGTNGGSPRSLFTHGGWTYGHNTLYVTALAPNKCAWWVKPEYTTCSPDGAPLTERDLEGKNAAELVSLIEALRKGWDIQDGPILFGGSSGGSIQLTASFLPRYGDRYPGIYALSCGGEKPWSGSMNWDASNAALRGGTKFWFTYGDQDYLLQDIQAAEAYLGGLGFPVNDKVIAGAAHCAQPFDQVGRVTEVWNEATAQ</sequence>
<gene>
    <name evidence="2" type="ORF">GTZ93_13780</name>
</gene>
<feature type="region of interest" description="Disordered" evidence="1">
    <location>
        <begin position="20"/>
        <end position="79"/>
    </location>
</feature>
<evidence type="ECO:0000313" key="3">
    <source>
        <dbReference type="Proteomes" id="UP000537825"/>
    </source>
</evidence>
<dbReference type="RefSeq" id="WP_139919526.1">
    <property type="nucleotide sequence ID" value="NZ_CBCSLE010000002.1"/>
</dbReference>
<dbReference type="InterPro" id="IPR029058">
    <property type="entry name" value="AB_hydrolase_fold"/>
</dbReference>
<evidence type="ECO:0000256" key="1">
    <source>
        <dbReference type="SAM" id="MobiDB-lite"/>
    </source>
</evidence>
<dbReference type="Gene3D" id="3.40.50.1820">
    <property type="entry name" value="alpha/beta hydrolase"/>
    <property type="match status" value="1"/>
</dbReference>
<feature type="compositionally biased region" description="Low complexity" evidence="1">
    <location>
        <begin position="33"/>
        <end position="69"/>
    </location>
</feature>
<keyword evidence="3" id="KW-1185">Reference proteome</keyword>
<evidence type="ECO:0008006" key="4">
    <source>
        <dbReference type="Google" id="ProtNLM"/>
    </source>
</evidence>
<dbReference type="PROSITE" id="PS51257">
    <property type="entry name" value="PROKAR_LIPOPROTEIN"/>
    <property type="match status" value="1"/>
</dbReference>
<evidence type="ECO:0000313" key="2">
    <source>
        <dbReference type="EMBL" id="NBC40900.1"/>
    </source>
</evidence>
<dbReference type="SUPFAM" id="SSF53474">
    <property type="entry name" value="alpha/beta-Hydrolases"/>
    <property type="match status" value="1"/>
</dbReference>
<accession>A0A7X4Y918</accession>
<organism evidence="2 3">
    <name type="scientific">Corallococcus exiguus</name>
    <dbReference type="NCBI Taxonomy" id="83462"/>
    <lineage>
        <taxon>Bacteria</taxon>
        <taxon>Pseudomonadati</taxon>
        <taxon>Myxococcota</taxon>
        <taxon>Myxococcia</taxon>
        <taxon>Myxococcales</taxon>
        <taxon>Cystobacterineae</taxon>
        <taxon>Myxococcaceae</taxon>
        <taxon>Corallococcus</taxon>
    </lineage>
</organism>